<evidence type="ECO:0000256" key="1">
    <source>
        <dbReference type="SAM" id="MobiDB-lite"/>
    </source>
</evidence>
<proteinExistence type="predicted"/>
<comment type="caution">
    <text evidence="2">The sequence shown here is derived from an EMBL/GenBank/DDBJ whole genome shotgun (WGS) entry which is preliminary data.</text>
</comment>
<gene>
    <name evidence="2" type="ORF">S03H2_60752</name>
</gene>
<evidence type="ECO:0000313" key="2">
    <source>
        <dbReference type="EMBL" id="GAH78285.1"/>
    </source>
</evidence>
<reference evidence="2" key="1">
    <citation type="journal article" date="2014" name="Front. Microbiol.">
        <title>High frequency of phylogenetically diverse reductive dehalogenase-homologous genes in deep subseafloor sedimentary metagenomes.</title>
        <authorList>
            <person name="Kawai M."/>
            <person name="Futagami T."/>
            <person name="Toyoda A."/>
            <person name="Takaki Y."/>
            <person name="Nishi S."/>
            <person name="Hori S."/>
            <person name="Arai W."/>
            <person name="Tsubouchi T."/>
            <person name="Morono Y."/>
            <person name="Uchiyama I."/>
            <person name="Ito T."/>
            <person name="Fujiyama A."/>
            <person name="Inagaki F."/>
            <person name="Takami H."/>
        </authorList>
    </citation>
    <scope>NUCLEOTIDE SEQUENCE</scope>
    <source>
        <strain evidence="2">Expedition CK06-06</strain>
    </source>
</reference>
<name>X1J9U8_9ZZZZ</name>
<sequence length="43" mass="4296">PVVPIPTAGIGAPVPTGSAGSGEDVDIRPKRFGLIYAVYSGRG</sequence>
<accession>X1J9U8</accession>
<dbReference type="AlphaFoldDB" id="X1J9U8"/>
<organism evidence="2">
    <name type="scientific">marine sediment metagenome</name>
    <dbReference type="NCBI Taxonomy" id="412755"/>
    <lineage>
        <taxon>unclassified sequences</taxon>
        <taxon>metagenomes</taxon>
        <taxon>ecological metagenomes</taxon>
    </lineage>
</organism>
<dbReference type="EMBL" id="BARU01039173">
    <property type="protein sequence ID" value="GAH78285.1"/>
    <property type="molecule type" value="Genomic_DNA"/>
</dbReference>
<feature type="region of interest" description="Disordered" evidence="1">
    <location>
        <begin position="1"/>
        <end position="23"/>
    </location>
</feature>
<feature type="non-terminal residue" evidence="2">
    <location>
        <position position="1"/>
    </location>
</feature>
<protein>
    <submittedName>
        <fullName evidence="2">Uncharacterized protein</fullName>
    </submittedName>
</protein>